<protein>
    <submittedName>
        <fullName evidence="1">11975_t:CDS:1</fullName>
    </submittedName>
</protein>
<reference evidence="1" key="1">
    <citation type="submission" date="2021-06" db="EMBL/GenBank/DDBJ databases">
        <authorList>
            <person name="Kallberg Y."/>
            <person name="Tangrot J."/>
            <person name="Rosling A."/>
        </authorList>
    </citation>
    <scope>NUCLEOTIDE SEQUENCE</scope>
    <source>
        <strain evidence="1">IL203A</strain>
    </source>
</reference>
<evidence type="ECO:0000313" key="1">
    <source>
        <dbReference type="EMBL" id="CAG8444168.1"/>
    </source>
</evidence>
<keyword evidence="2" id="KW-1185">Reference proteome</keyword>
<comment type="caution">
    <text evidence="1">The sequence shown here is derived from an EMBL/GenBank/DDBJ whole genome shotgun (WGS) entry which is preliminary data.</text>
</comment>
<sequence>MDSFLLTDSLLRNLLRIQRYLQEFSAAIICITDDTIEFLDKQDVPTEITMASDINRTASNESRMHLFYKDLQRRKEWPYSVGIVMQNRRVHNILAACHLLAKALVAISKEEYTSLLEEAQRSRDKEFKHLVLEN</sequence>
<accession>A0ACA9K011</accession>
<name>A0ACA9K011_9GLOM</name>
<gene>
    <name evidence="1" type="ORF">DHETER_LOCUS455</name>
</gene>
<evidence type="ECO:0000313" key="2">
    <source>
        <dbReference type="Proteomes" id="UP000789702"/>
    </source>
</evidence>
<proteinExistence type="predicted"/>
<organism evidence="1 2">
    <name type="scientific">Dentiscutata heterogama</name>
    <dbReference type="NCBI Taxonomy" id="1316150"/>
    <lineage>
        <taxon>Eukaryota</taxon>
        <taxon>Fungi</taxon>
        <taxon>Fungi incertae sedis</taxon>
        <taxon>Mucoromycota</taxon>
        <taxon>Glomeromycotina</taxon>
        <taxon>Glomeromycetes</taxon>
        <taxon>Diversisporales</taxon>
        <taxon>Gigasporaceae</taxon>
        <taxon>Dentiscutata</taxon>
    </lineage>
</organism>
<dbReference type="EMBL" id="CAJVPU010000223">
    <property type="protein sequence ID" value="CAG8444168.1"/>
    <property type="molecule type" value="Genomic_DNA"/>
</dbReference>
<dbReference type="Proteomes" id="UP000789702">
    <property type="component" value="Unassembled WGS sequence"/>
</dbReference>